<dbReference type="Proteomes" id="UP000183209">
    <property type="component" value="Unassembled WGS sequence"/>
</dbReference>
<feature type="signal peptide" evidence="1">
    <location>
        <begin position="1"/>
        <end position="19"/>
    </location>
</feature>
<evidence type="ECO:0000313" key="3">
    <source>
        <dbReference type="Proteomes" id="UP000183209"/>
    </source>
</evidence>
<organism evidence="2 3">
    <name type="scientific">Zhouia amylolytica</name>
    <dbReference type="NCBI Taxonomy" id="376730"/>
    <lineage>
        <taxon>Bacteria</taxon>
        <taxon>Pseudomonadati</taxon>
        <taxon>Bacteroidota</taxon>
        <taxon>Flavobacteriia</taxon>
        <taxon>Flavobacteriales</taxon>
        <taxon>Flavobacteriaceae</taxon>
        <taxon>Zhouia</taxon>
    </lineage>
</organism>
<accession>A0A1I6PBT1</accession>
<keyword evidence="1" id="KW-0732">Signal</keyword>
<sequence length="136" mass="15463">MKALALFLALIPLSFTYNGAQYKQNDYIWIKLEVEMSAYNSVKSQTNSNHPSIAAWGDTLKPGMKAVAISRDLVKKGISHNTPIKIDGMDGVYLVKDKMHSRHRNKMDLYMGTDVQKAIEFGRQQKTIWYGVPKKK</sequence>
<reference evidence="2 3" key="1">
    <citation type="submission" date="2016-10" db="EMBL/GenBank/DDBJ databases">
        <authorList>
            <person name="de Groot N.N."/>
        </authorList>
    </citation>
    <scope>NUCLEOTIDE SEQUENCE [LARGE SCALE GENOMIC DNA]</scope>
    <source>
        <strain evidence="2 3">CGMCC 1.6114</strain>
    </source>
</reference>
<evidence type="ECO:0000256" key="1">
    <source>
        <dbReference type="SAM" id="SignalP"/>
    </source>
</evidence>
<proteinExistence type="predicted"/>
<feature type="chain" id="PRO_5010297008" evidence="1">
    <location>
        <begin position="20"/>
        <end position="136"/>
    </location>
</feature>
<evidence type="ECO:0000313" key="2">
    <source>
        <dbReference type="EMBL" id="SFS37600.1"/>
    </source>
</evidence>
<dbReference type="OrthoDB" id="5624888at2"/>
<protein>
    <submittedName>
        <fullName evidence="2">3D (Asp-Asp-Asp) domain-containing protein</fullName>
    </submittedName>
</protein>
<gene>
    <name evidence="2" type="ORF">SAMN04487906_0217</name>
</gene>
<name>A0A1I6PBT1_9FLAO</name>
<dbReference type="EMBL" id="FPAG01000001">
    <property type="protein sequence ID" value="SFS37600.1"/>
    <property type="molecule type" value="Genomic_DNA"/>
</dbReference>
<dbReference type="RefSeq" id="WP_074976351.1">
    <property type="nucleotide sequence ID" value="NZ_FPAG01000001.1"/>
</dbReference>
<dbReference type="CDD" id="cd22784">
    <property type="entry name" value="DPBB_MltA_YuiC-like"/>
    <property type="match status" value="1"/>
</dbReference>
<dbReference type="AlphaFoldDB" id="A0A1I6PBT1"/>